<reference evidence="3" key="1">
    <citation type="submission" date="2014-03" db="EMBL/GenBank/DDBJ databases">
        <authorList>
            <person name="Aksoy S."/>
            <person name="Warren W."/>
            <person name="Wilson R.K."/>
        </authorList>
    </citation>
    <scope>NUCLEOTIDE SEQUENCE [LARGE SCALE GENOMIC DNA]</scope>
    <source>
        <strain evidence="3">IAEA</strain>
    </source>
</reference>
<feature type="transmembrane region" description="Helical" evidence="1">
    <location>
        <begin position="92"/>
        <end position="115"/>
    </location>
</feature>
<keyword evidence="1" id="KW-0472">Membrane</keyword>
<evidence type="ECO:0000313" key="3">
    <source>
        <dbReference type="Proteomes" id="UP000092445"/>
    </source>
</evidence>
<dbReference type="VEuPathDB" id="VectorBase:GPAI004223"/>
<dbReference type="Proteomes" id="UP000092445">
    <property type="component" value="Unassembled WGS sequence"/>
</dbReference>
<organism evidence="2 3">
    <name type="scientific">Glossina pallidipes</name>
    <name type="common">Tsetse fly</name>
    <dbReference type="NCBI Taxonomy" id="7398"/>
    <lineage>
        <taxon>Eukaryota</taxon>
        <taxon>Metazoa</taxon>
        <taxon>Ecdysozoa</taxon>
        <taxon>Arthropoda</taxon>
        <taxon>Hexapoda</taxon>
        <taxon>Insecta</taxon>
        <taxon>Pterygota</taxon>
        <taxon>Neoptera</taxon>
        <taxon>Endopterygota</taxon>
        <taxon>Diptera</taxon>
        <taxon>Brachycera</taxon>
        <taxon>Muscomorpha</taxon>
        <taxon>Hippoboscoidea</taxon>
        <taxon>Glossinidae</taxon>
        <taxon>Glossina</taxon>
    </lineage>
</organism>
<reference evidence="2" key="2">
    <citation type="submission" date="2020-05" db="UniProtKB">
        <authorList>
            <consortium name="EnsemblMetazoa"/>
        </authorList>
    </citation>
    <scope>IDENTIFICATION</scope>
    <source>
        <strain evidence="2">IAEA</strain>
    </source>
</reference>
<keyword evidence="3" id="KW-1185">Reference proteome</keyword>
<proteinExistence type="predicted"/>
<evidence type="ECO:0000313" key="2">
    <source>
        <dbReference type="EnsemblMetazoa" id="GPAI004223-PA"/>
    </source>
</evidence>
<protein>
    <submittedName>
        <fullName evidence="2">Uncharacterized protein</fullName>
    </submittedName>
</protein>
<name>A0A1A9Z552_GLOPL</name>
<dbReference type="AlphaFoldDB" id="A0A1A9Z552"/>
<dbReference type="EnsemblMetazoa" id="GPAI004223-RA">
    <property type="protein sequence ID" value="GPAI004223-PA"/>
    <property type="gene ID" value="GPAI004223"/>
</dbReference>
<accession>A0A1A9Z552</accession>
<keyword evidence="1" id="KW-1133">Transmembrane helix</keyword>
<sequence length="140" mass="16178">MYERPFECRQLRNMVSADIRNFYQNDLWRCADGFEKRLRIDGKVNKGIEVRLKERLLCIQKEIIINFAENCKQKQSAIQTIFCIDFAFPCPYPMLLLLLLVLILPFGIAIANIIASRLCSLYAMDGKRDSNKTSTCSCSI</sequence>
<keyword evidence="1" id="KW-0812">Transmembrane</keyword>
<evidence type="ECO:0000256" key="1">
    <source>
        <dbReference type="SAM" id="Phobius"/>
    </source>
</evidence>